<reference evidence="4" key="1">
    <citation type="submission" date="2025-08" db="UniProtKB">
        <authorList>
            <consortium name="RefSeq"/>
        </authorList>
    </citation>
    <scope>IDENTIFICATION</scope>
    <source>
        <tissue evidence="4">Whole sample</tissue>
    </source>
</reference>
<evidence type="ECO:0000256" key="1">
    <source>
        <dbReference type="SAM" id="Phobius"/>
    </source>
</evidence>
<feature type="transmembrane region" description="Helical" evidence="1">
    <location>
        <begin position="137"/>
        <end position="156"/>
    </location>
</feature>
<dbReference type="GeneID" id="111101353"/>
<keyword evidence="1" id="KW-1133">Transmembrane helix</keyword>
<dbReference type="AlphaFoldDB" id="A0A8B8ADH3"/>
<sequence length="161" mass="17861">MEWKTFLGKLCCLSFFMLPTVLQGCSLFSSYWINYKNANIQSDCFRGVLSTSGCPDGVKGLGSTILGLELTSFAILVLITMSITITLFCFDELDNDSECLKFSICIWFSIFVAGTTGVSGCVTVFDQFGDYEKCWALYVSICTSTFLIFVALAPTARKNRR</sequence>
<feature type="signal peptide" evidence="2">
    <location>
        <begin position="1"/>
        <end position="24"/>
    </location>
</feature>
<feature type="transmembrane region" description="Helical" evidence="1">
    <location>
        <begin position="102"/>
        <end position="125"/>
    </location>
</feature>
<evidence type="ECO:0000313" key="4">
    <source>
        <dbReference type="RefSeq" id="XP_022289516.1"/>
    </source>
</evidence>
<dbReference type="RefSeq" id="XP_022289516.1">
    <property type="nucleotide sequence ID" value="XM_022433808.1"/>
</dbReference>
<organism evidence="3 4">
    <name type="scientific">Crassostrea virginica</name>
    <name type="common">Eastern oyster</name>
    <dbReference type="NCBI Taxonomy" id="6565"/>
    <lineage>
        <taxon>Eukaryota</taxon>
        <taxon>Metazoa</taxon>
        <taxon>Spiralia</taxon>
        <taxon>Lophotrochozoa</taxon>
        <taxon>Mollusca</taxon>
        <taxon>Bivalvia</taxon>
        <taxon>Autobranchia</taxon>
        <taxon>Pteriomorphia</taxon>
        <taxon>Ostreida</taxon>
        <taxon>Ostreoidea</taxon>
        <taxon>Ostreidae</taxon>
        <taxon>Crassostrea</taxon>
    </lineage>
</organism>
<accession>A0A8B8ADH3</accession>
<dbReference type="PROSITE" id="PS51257">
    <property type="entry name" value="PROKAR_LIPOPROTEIN"/>
    <property type="match status" value="1"/>
</dbReference>
<keyword evidence="1" id="KW-0472">Membrane</keyword>
<keyword evidence="3" id="KW-1185">Reference proteome</keyword>
<keyword evidence="2" id="KW-0732">Signal</keyword>
<keyword evidence="1" id="KW-0812">Transmembrane</keyword>
<evidence type="ECO:0000313" key="3">
    <source>
        <dbReference type="Proteomes" id="UP000694844"/>
    </source>
</evidence>
<protein>
    <submittedName>
        <fullName evidence="4">Uncharacterized protein LOC111101353 isoform X1</fullName>
    </submittedName>
</protein>
<feature type="transmembrane region" description="Helical" evidence="1">
    <location>
        <begin position="70"/>
        <end position="90"/>
    </location>
</feature>
<proteinExistence type="predicted"/>
<dbReference type="KEGG" id="cvn:111101353"/>
<name>A0A8B8ADH3_CRAVI</name>
<feature type="chain" id="PRO_5034907357" evidence="2">
    <location>
        <begin position="25"/>
        <end position="161"/>
    </location>
</feature>
<dbReference type="Proteomes" id="UP000694844">
    <property type="component" value="Chromosome 6"/>
</dbReference>
<evidence type="ECO:0000256" key="2">
    <source>
        <dbReference type="SAM" id="SignalP"/>
    </source>
</evidence>
<gene>
    <name evidence="4" type="primary">LOC111101353</name>
</gene>